<protein>
    <submittedName>
        <fullName evidence="3">Protein containing DUF1559</fullName>
    </submittedName>
</protein>
<dbReference type="InterPro" id="IPR011453">
    <property type="entry name" value="DUF1559"/>
</dbReference>
<name>M5RZE6_9BACT</name>
<accession>M5RZE6</accession>
<keyword evidence="1" id="KW-1133">Transmembrane helix</keyword>
<evidence type="ECO:0000256" key="1">
    <source>
        <dbReference type="SAM" id="Phobius"/>
    </source>
</evidence>
<dbReference type="PANTHER" id="PTHR30093">
    <property type="entry name" value="GENERAL SECRETION PATHWAY PROTEIN G"/>
    <property type="match status" value="1"/>
</dbReference>
<dbReference type="STRING" id="1263868.RESH_04709"/>
<evidence type="ECO:0000313" key="3">
    <source>
        <dbReference type="EMBL" id="EMI24728.1"/>
    </source>
</evidence>
<sequence>MAKNVFPTSQELNRLMKFSETLRRGFTLIELLVVIAIIGILVGLLLPAVQAAREAARRMSCQNNMKQIGLALHNYQSAFRTFPPGWLGNDEATRQPFVDGPSGWAWSAMILSQMEQAAVNDEIDWGRSILDAQNEVPRLTELPTFRCPSDVGDPTWEIEDRDSGATLTRLSTSNYPGCFGTVEIDECEDVPIGSVCESDGIFFHNSRTAFRDIRDGTSHTIMVGERTSLLSMSTWTGSAPNGEDSFARVLGVGDHAPNYPEALPEDFSSLHEGGAQFTFADGHVRFITESIDEDIYKALCTRAGGEVPRDDY</sequence>
<dbReference type="InterPro" id="IPR012902">
    <property type="entry name" value="N_methyl_site"/>
</dbReference>
<dbReference type="NCBIfam" id="TIGR04294">
    <property type="entry name" value="pre_pil_HX9DG"/>
    <property type="match status" value="1"/>
</dbReference>
<proteinExistence type="predicted"/>
<gene>
    <name evidence="3" type="ORF">RESH_04709</name>
</gene>
<reference evidence="3 4" key="1">
    <citation type="journal article" date="2013" name="Mar. Genomics">
        <title>Expression of sulfatases in Rhodopirellula baltica and the diversity of sulfatases in the genus Rhodopirellula.</title>
        <authorList>
            <person name="Wegner C.E."/>
            <person name="Richter-Heitmann T."/>
            <person name="Klindworth A."/>
            <person name="Klockow C."/>
            <person name="Richter M."/>
            <person name="Achstetter T."/>
            <person name="Glockner F.O."/>
            <person name="Harder J."/>
        </authorList>
    </citation>
    <scope>NUCLEOTIDE SEQUENCE [LARGE SCALE GENOMIC DNA]</scope>
    <source>
        <strain evidence="3 4">SH398</strain>
    </source>
</reference>
<feature type="transmembrane region" description="Helical" evidence="1">
    <location>
        <begin position="26"/>
        <end position="49"/>
    </location>
</feature>
<dbReference type="AlphaFoldDB" id="M5RZE6"/>
<dbReference type="Pfam" id="PF07963">
    <property type="entry name" value="N_methyl"/>
    <property type="match status" value="1"/>
</dbReference>
<dbReference type="SUPFAM" id="SSF54523">
    <property type="entry name" value="Pili subunits"/>
    <property type="match status" value="1"/>
</dbReference>
<keyword evidence="1" id="KW-0812">Transmembrane</keyword>
<dbReference type="Pfam" id="PF07596">
    <property type="entry name" value="SBP_bac_10"/>
    <property type="match status" value="1"/>
</dbReference>
<dbReference type="PROSITE" id="PS00409">
    <property type="entry name" value="PROKAR_NTER_METHYL"/>
    <property type="match status" value="1"/>
</dbReference>
<evidence type="ECO:0000313" key="4">
    <source>
        <dbReference type="Proteomes" id="UP000011996"/>
    </source>
</evidence>
<dbReference type="PATRIC" id="fig|1263868.3.peg.5106"/>
<dbReference type="EMBL" id="ANOF01000151">
    <property type="protein sequence ID" value="EMI24728.1"/>
    <property type="molecule type" value="Genomic_DNA"/>
</dbReference>
<dbReference type="Proteomes" id="UP000011996">
    <property type="component" value="Unassembled WGS sequence"/>
</dbReference>
<dbReference type="InterPro" id="IPR027558">
    <property type="entry name" value="Pre_pil_HX9DG_C"/>
</dbReference>
<keyword evidence="1" id="KW-0472">Membrane</keyword>
<dbReference type="NCBIfam" id="TIGR02532">
    <property type="entry name" value="IV_pilin_GFxxxE"/>
    <property type="match status" value="1"/>
</dbReference>
<evidence type="ECO:0000259" key="2">
    <source>
        <dbReference type="Pfam" id="PF07596"/>
    </source>
</evidence>
<organism evidence="3 4">
    <name type="scientific">Rhodopirellula europaea SH398</name>
    <dbReference type="NCBI Taxonomy" id="1263868"/>
    <lineage>
        <taxon>Bacteria</taxon>
        <taxon>Pseudomonadati</taxon>
        <taxon>Planctomycetota</taxon>
        <taxon>Planctomycetia</taxon>
        <taxon>Pirellulales</taxon>
        <taxon>Pirellulaceae</taxon>
        <taxon>Rhodopirellula</taxon>
    </lineage>
</organism>
<dbReference type="PANTHER" id="PTHR30093:SF2">
    <property type="entry name" value="TYPE II SECRETION SYSTEM PROTEIN H"/>
    <property type="match status" value="1"/>
</dbReference>
<feature type="domain" description="DUF1559" evidence="2">
    <location>
        <begin position="50"/>
        <end position="293"/>
    </location>
</feature>
<comment type="caution">
    <text evidence="3">The sequence shown here is derived from an EMBL/GenBank/DDBJ whole genome shotgun (WGS) entry which is preliminary data.</text>
</comment>
<dbReference type="InterPro" id="IPR045584">
    <property type="entry name" value="Pilin-like"/>
</dbReference>
<dbReference type="Gene3D" id="3.30.700.10">
    <property type="entry name" value="Glycoprotein, Type 4 Pilin"/>
    <property type="match status" value="1"/>
</dbReference>